<feature type="signal peptide" evidence="9">
    <location>
        <begin position="1"/>
        <end position="21"/>
    </location>
</feature>
<dbReference type="PANTHER" id="PTHR30026:SF20">
    <property type="entry name" value="OUTER MEMBRANE PROTEIN TOLC"/>
    <property type="match status" value="1"/>
</dbReference>
<accession>A0AAX2AEX5</accession>
<keyword evidence="8" id="KW-0175">Coiled coil</keyword>
<dbReference type="GO" id="GO:1990281">
    <property type="term" value="C:efflux pump complex"/>
    <property type="evidence" value="ECO:0007669"/>
    <property type="project" value="TreeGrafter"/>
</dbReference>
<organism evidence="10 11">
    <name type="scientific">Malaciobacter mytili LMG 24559</name>
    <dbReference type="NCBI Taxonomy" id="1032238"/>
    <lineage>
        <taxon>Bacteria</taxon>
        <taxon>Pseudomonadati</taxon>
        <taxon>Campylobacterota</taxon>
        <taxon>Epsilonproteobacteria</taxon>
        <taxon>Campylobacterales</taxon>
        <taxon>Arcobacteraceae</taxon>
        <taxon>Malaciobacter</taxon>
    </lineage>
</organism>
<feature type="chain" id="PRO_5043724106" description="Type I secretion system outer membrane protein, TolC family" evidence="9">
    <location>
        <begin position="22"/>
        <end position="1054"/>
    </location>
</feature>
<dbReference type="InterPro" id="IPR036680">
    <property type="entry name" value="SPOR-like_sf"/>
</dbReference>
<dbReference type="GO" id="GO:0009279">
    <property type="term" value="C:cell outer membrane"/>
    <property type="evidence" value="ECO:0007669"/>
    <property type="project" value="UniProtKB-SubCell"/>
</dbReference>
<reference evidence="10 11" key="1">
    <citation type="submission" date="2017-09" db="EMBL/GenBank/DDBJ databases">
        <title>Genomics of the genus Arcobacter.</title>
        <authorList>
            <person name="Perez-Cataluna A."/>
            <person name="Figueras M.J."/>
            <person name="Salas-Masso N."/>
        </authorList>
    </citation>
    <scope>NUCLEOTIDE SEQUENCE [LARGE SCALE GENOMIC DNA]</scope>
    <source>
        <strain evidence="10 11">CECT 7386</strain>
    </source>
</reference>
<gene>
    <name evidence="10" type="ORF">CP985_07875</name>
</gene>
<keyword evidence="4" id="KW-1134">Transmembrane beta strand</keyword>
<feature type="coiled-coil region" evidence="8">
    <location>
        <begin position="790"/>
        <end position="820"/>
    </location>
</feature>
<evidence type="ECO:0000256" key="8">
    <source>
        <dbReference type="SAM" id="Coils"/>
    </source>
</evidence>
<dbReference type="Proteomes" id="UP000290092">
    <property type="component" value="Unassembled WGS sequence"/>
</dbReference>
<evidence type="ECO:0000256" key="6">
    <source>
        <dbReference type="ARBA" id="ARBA00023136"/>
    </source>
</evidence>
<dbReference type="RefSeq" id="WP_114842092.1">
    <property type="nucleotide sequence ID" value="NZ_CP031219.1"/>
</dbReference>
<evidence type="ECO:0000256" key="5">
    <source>
        <dbReference type="ARBA" id="ARBA00022692"/>
    </source>
</evidence>
<dbReference type="GO" id="GO:0042834">
    <property type="term" value="F:peptidoglycan binding"/>
    <property type="evidence" value="ECO:0007669"/>
    <property type="project" value="InterPro"/>
</dbReference>
<dbReference type="EMBL" id="NXID01000025">
    <property type="protein sequence ID" value="RXK15562.1"/>
    <property type="molecule type" value="Genomic_DNA"/>
</dbReference>
<dbReference type="GO" id="GO:0015562">
    <property type="term" value="F:efflux transmembrane transporter activity"/>
    <property type="evidence" value="ECO:0007669"/>
    <property type="project" value="InterPro"/>
</dbReference>
<keyword evidence="9" id="KW-0732">Signal</keyword>
<keyword evidence="3" id="KW-0813">Transport</keyword>
<dbReference type="KEGG" id="amyt:AMYT_1672"/>
<dbReference type="GO" id="GO:0015288">
    <property type="term" value="F:porin activity"/>
    <property type="evidence" value="ECO:0007669"/>
    <property type="project" value="TreeGrafter"/>
</dbReference>
<comment type="caution">
    <text evidence="10">The sequence shown here is derived from an EMBL/GenBank/DDBJ whole genome shotgun (WGS) entry which is preliminary data.</text>
</comment>
<evidence type="ECO:0000313" key="10">
    <source>
        <dbReference type="EMBL" id="RXK15562.1"/>
    </source>
</evidence>
<dbReference type="InterPro" id="IPR003423">
    <property type="entry name" value="OMP_efflux"/>
</dbReference>
<keyword evidence="7" id="KW-0998">Cell outer membrane</keyword>
<evidence type="ECO:0000256" key="7">
    <source>
        <dbReference type="ARBA" id="ARBA00023237"/>
    </source>
</evidence>
<dbReference type="SUPFAM" id="SSF56954">
    <property type="entry name" value="Outer membrane efflux proteins (OEP)"/>
    <property type="match status" value="1"/>
</dbReference>
<evidence type="ECO:0008006" key="12">
    <source>
        <dbReference type="Google" id="ProtNLM"/>
    </source>
</evidence>
<evidence type="ECO:0000256" key="1">
    <source>
        <dbReference type="ARBA" id="ARBA00004442"/>
    </source>
</evidence>
<comment type="similarity">
    <text evidence="2">Belongs to the outer membrane factor (OMF) (TC 1.B.17) family.</text>
</comment>
<protein>
    <recommendedName>
        <fullName evidence="12">Type I secretion system outer membrane protein, TolC family</fullName>
    </recommendedName>
</protein>
<evidence type="ECO:0000256" key="4">
    <source>
        <dbReference type="ARBA" id="ARBA00022452"/>
    </source>
</evidence>
<keyword evidence="11" id="KW-1185">Reference proteome</keyword>
<dbReference type="Gene3D" id="3.30.70.1070">
    <property type="entry name" value="Sporulation related repeat"/>
    <property type="match status" value="2"/>
</dbReference>
<dbReference type="PANTHER" id="PTHR30026">
    <property type="entry name" value="OUTER MEMBRANE PROTEIN TOLC"/>
    <property type="match status" value="1"/>
</dbReference>
<dbReference type="Pfam" id="PF02321">
    <property type="entry name" value="OEP"/>
    <property type="match status" value="2"/>
</dbReference>
<evidence type="ECO:0000256" key="9">
    <source>
        <dbReference type="SAM" id="SignalP"/>
    </source>
</evidence>
<keyword evidence="5" id="KW-0812">Transmembrane</keyword>
<evidence type="ECO:0000256" key="2">
    <source>
        <dbReference type="ARBA" id="ARBA00007613"/>
    </source>
</evidence>
<keyword evidence="6" id="KW-0472">Membrane</keyword>
<dbReference type="Gene3D" id="1.20.1600.10">
    <property type="entry name" value="Outer membrane efflux proteins (OEP)"/>
    <property type="match status" value="1"/>
</dbReference>
<comment type="subcellular location">
    <subcellularLocation>
        <location evidence="1">Cell outer membrane</location>
    </subcellularLocation>
</comment>
<evidence type="ECO:0000313" key="11">
    <source>
        <dbReference type="Proteomes" id="UP000290092"/>
    </source>
</evidence>
<proteinExistence type="inferred from homology"/>
<dbReference type="AlphaFoldDB" id="A0AAX2AEX5"/>
<dbReference type="InterPro" id="IPR051906">
    <property type="entry name" value="TolC-like"/>
</dbReference>
<evidence type="ECO:0000256" key="3">
    <source>
        <dbReference type="ARBA" id="ARBA00022448"/>
    </source>
</evidence>
<sequence length="1054" mass="122810">MKKNLIPYLTISLVFTFSLNAQEIDNTVDNLKENSIKLLNEKSINKVYSDLEVKGMIRTTTKKLDVSNYVSASEISFDKYQKVSLKDVVLETLSYSDLVKSSREKVIQSQLKLDDAIADYFPTLNLEYSYAKTRHYPGDNKQRYKFYNDRSYRLVMSQNLYSGGATHTFIESLRQSLLVERNKYKIAVQEELTKAIKAYFGVVFSKKAVEVNDRNMKQLQKILDIVTIKYDNGASSIGDLTSIKASVANAQTKLIKDKSKLNEALRYYEYVVGQKFSKTLPFERDFDIKLAQFDILYERAVKQNPNLKNYYFNIEAEKHKVRNAKTSFSPRVDLELSYEDVMDQEDYEGPENDFVGKIKLSYNIFNGGKDRNKVLKSYSVLRDLKFRLNEETKKLKWNLSKLHTSINSVNQALKTTKSEVVSSKEAVDAYWEAFKLGEQDLNVLLQGQRQLNSAELELLKFQNSNIEDYFLVLSFTGDLLSFFDIDPESDKFIDFSNSSYNTNLYNDSEEKTILDEVKQESVKVEKVVEVKPSIDENINNFISMFLQTKQEYYILNISSFDNVYKAFDFIKEQKIDKESFAYDKVEKYEIKTNVAYKIFENELDATTEMQKLKDLGIKQNIEIKKVKEVKELYAKYLEGLKIEVEPPKTKVKIIEKIQVIKPINEFKTNEEFKEKFLNAPSDKFTINVATFPSLKIAGEFVEKEGIYNNSFVFKYVEGKELVKVMYGVFDTYEQASQALDLLDEIKKTYFPIIEKIDSKQKLYKQNSQNLNEDNKNKVEYELVTKTKTIIEKTKDEKTSKEALKQEVIKENNKQESLKKSSLEPLQEQISQNKSSLKQEFLEASRDAYSINLATLPSLQKAIEFVKDYNIEKDTFVFTFGKENFAKVMYKVLNTYQEGLEAINTLPKALKNNSPYVEKIYRKQDLYYKYHKQEKLKEQEVLKTEEKAPFEKENLINNIKEEPLVQKTTFKDFKEQFYNDFEGKYTILIGSVSKDLLQEYLTKLSLRDNLYVTLENKDKVEIYYGVFDTQEEALNSSKNFSGIDETSIKLLGEVR</sequence>
<name>A0AAX2AEX5_9BACT</name>